<dbReference type="InterPro" id="IPR004245">
    <property type="entry name" value="DUF229"/>
</dbReference>
<keyword evidence="3" id="KW-1185">Reference proteome</keyword>
<dbReference type="OrthoDB" id="413313at2759"/>
<keyword evidence="1" id="KW-0812">Transmembrane</keyword>
<dbReference type="EMBL" id="OV651815">
    <property type="protein sequence ID" value="CAH1109102.1"/>
    <property type="molecule type" value="Genomic_DNA"/>
</dbReference>
<proteinExistence type="predicted"/>
<reference evidence="2" key="1">
    <citation type="submission" date="2022-01" db="EMBL/GenBank/DDBJ databases">
        <authorList>
            <person name="King R."/>
        </authorList>
    </citation>
    <scope>NUCLEOTIDE SEQUENCE</scope>
</reference>
<evidence type="ECO:0000313" key="2">
    <source>
        <dbReference type="EMBL" id="CAH1109102.1"/>
    </source>
</evidence>
<keyword evidence="1" id="KW-0472">Membrane</keyword>
<dbReference type="Gene3D" id="3.40.720.10">
    <property type="entry name" value="Alkaline Phosphatase, subunit A"/>
    <property type="match status" value="1"/>
</dbReference>
<feature type="transmembrane region" description="Helical" evidence="1">
    <location>
        <begin position="12"/>
        <end position="31"/>
    </location>
</feature>
<name>A0A9P0GH79_9CUCU</name>
<dbReference type="PANTHER" id="PTHR10974:SF1">
    <property type="entry name" value="FI08016P-RELATED"/>
    <property type="match status" value="1"/>
</dbReference>
<keyword evidence="1" id="KW-1133">Transmembrane helix</keyword>
<protein>
    <recommendedName>
        <fullName evidence="4">DUF229 domain containing protein</fullName>
    </recommendedName>
</protein>
<accession>A0A9P0GH79</accession>
<dbReference type="AlphaFoldDB" id="A0A9P0GH79"/>
<dbReference type="GO" id="GO:0005615">
    <property type="term" value="C:extracellular space"/>
    <property type="evidence" value="ECO:0007669"/>
    <property type="project" value="TreeGrafter"/>
</dbReference>
<evidence type="ECO:0000256" key="1">
    <source>
        <dbReference type="SAM" id="Phobius"/>
    </source>
</evidence>
<dbReference type="FunFam" id="3.40.720.10:FF:000017">
    <property type="entry name" value="Predicted protein"/>
    <property type="match status" value="1"/>
</dbReference>
<dbReference type="Proteomes" id="UP001153636">
    <property type="component" value="Chromosome 3"/>
</dbReference>
<dbReference type="CDD" id="cd16021">
    <property type="entry name" value="ALP_like"/>
    <property type="match status" value="1"/>
</dbReference>
<organism evidence="2 3">
    <name type="scientific">Psylliodes chrysocephalus</name>
    <dbReference type="NCBI Taxonomy" id="3402493"/>
    <lineage>
        <taxon>Eukaryota</taxon>
        <taxon>Metazoa</taxon>
        <taxon>Ecdysozoa</taxon>
        <taxon>Arthropoda</taxon>
        <taxon>Hexapoda</taxon>
        <taxon>Insecta</taxon>
        <taxon>Pterygota</taxon>
        <taxon>Neoptera</taxon>
        <taxon>Endopterygota</taxon>
        <taxon>Coleoptera</taxon>
        <taxon>Polyphaga</taxon>
        <taxon>Cucujiformia</taxon>
        <taxon>Chrysomeloidea</taxon>
        <taxon>Chrysomelidae</taxon>
        <taxon>Galerucinae</taxon>
        <taxon>Alticini</taxon>
        <taxon>Psylliodes</taxon>
    </lineage>
</organism>
<evidence type="ECO:0008006" key="4">
    <source>
        <dbReference type="Google" id="ProtNLM"/>
    </source>
</evidence>
<dbReference type="SUPFAM" id="SSF53649">
    <property type="entry name" value="Alkaline phosphatase-like"/>
    <property type="match status" value="1"/>
</dbReference>
<dbReference type="PANTHER" id="PTHR10974">
    <property type="entry name" value="FI08016P-RELATED"/>
    <property type="match status" value="1"/>
</dbReference>
<sequence length="637" mass="73626">MEVDETKVRVPLLFWIPILFCGALLFFADVFEHQFTIRFTKSLFRSASYEDHSLVGFTINTPGCKIPHMDPFDKHVTTFIENLSKPKCNNGKPPLFASNLTSVFLLTSSLANYNITDTGDLKCCYETFWRTEPKKGQSDNKIKYSSTCYGFQNITNITEEFIKVTCIYDNTTIYKDTFSFVPLKNTTKIEADSKRLNVLLVGLDAVSRLNLHRQMLKTVKYLQEHEAVELLGYNKVGDNTFPNLMPVLTGLSEEELKNNCWPSSSHYFDNCSFIWNLYKQKGYLTVYGEDSSWMGLFNYQRKGFQKQTTDYAYNYFNRLSEDLIGNSHVMNVFQCEGGRLVYKDLLDYISKFVITMDENSLPYFGFFWGASLSHDNLNMPKVGDQDYYIFFKKLLEEKRLDNTVLIFMSDHGIRWGDIRQTFQGRMEERLPFVFLLLPKYFQHKYNTAYQNLKLNTRRLTTPYDLHETLIDLANPELLVEENLKNTNDSTRGISFFRKISKNRTCEDASIASHWCTCQQSQEVNITSKVLDAAHSAINNINVQLSGYAQCAELSLEEVLNARLMRPQIPGSNKISDYMLTLSTLPSKAIFEVTMRTTDKNNSFEVIGTISRLNLYGKQSLCITDFHLKLYCFCKSLL</sequence>
<evidence type="ECO:0000313" key="3">
    <source>
        <dbReference type="Proteomes" id="UP001153636"/>
    </source>
</evidence>
<dbReference type="InterPro" id="IPR017850">
    <property type="entry name" value="Alkaline_phosphatase_core_sf"/>
</dbReference>
<gene>
    <name evidence="2" type="ORF">PSYICH_LOCUS8596</name>
</gene>
<dbReference type="Pfam" id="PF02995">
    <property type="entry name" value="DUF229"/>
    <property type="match status" value="1"/>
</dbReference>